<comment type="subcellular location">
    <subcellularLocation>
        <location evidence="1">Cell membrane</location>
    </subcellularLocation>
    <subcellularLocation>
        <location evidence="2">Cytoplasm</location>
        <location evidence="2">Cytosol</location>
    </subcellularLocation>
</comment>
<dbReference type="OMA" id="EMTTINA"/>
<dbReference type="EMBL" id="LNIX01000025">
    <property type="protein sequence ID" value="OXA42818.1"/>
    <property type="molecule type" value="Genomic_DNA"/>
</dbReference>
<dbReference type="Pfam" id="PF09790">
    <property type="entry name" value="Hyccin"/>
    <property type="match status" value="1"/>
</dbReference>
<dbReference type="STRING" id="158441.A0A226DCZ8"/>
<sequence>MTDQLVVELLTEWAKLSDNLLSGCDGLNDFSESILNNEDLFQAVTHVLEENDRFRSLYGDVIAVLFSLYRAPHGKLRVFSGQFIPSLIYVYLNQIHSQKKCVALETLLRGIFELELSFEEIIPASARIANVNLPSIYHDPGGVSTSWLSDNDLDRLNLKTVKTITRQALVLNDERIRAPQRLPLCVELWWIFNHRLPHMPKHSIPMHLKVITKLITQGFTPMNSQKLQPPVRIVLSSKLLIEMVQTAYFSAYNGSPTLAEQILDEISARANYQLWADALLACHAVQDYLKSSGTRERGQIYRHPFHSEKIFPKLLDINFEPDCLPCYRHQFSLFDMIQSKHHHPTSCYLSVVSRTAASYSNYSTELPIQVEVSSFKKSIITNASFRTKKLPDDIPIIERTDSTEEPETPTPTSHLHGFKAKSKIPHILAKIKRNSVVVINEEGDVETLASPPNAERKKSIDATAV</sequence>
<comment type="similarity">
    <text evidence="6">Belongs to the Hyccin family.</text>
</comment>
<evidence type="ECO:0000256" key="7">
    <source>
        <dbReference type="SAM" id="MobiDB-lite"/>
    </source>
</evidence>
<keyword evidence="9" id="KW-1185">Reference proteome</keyword>
<protein>
    <submittedName>
        <fullName evidence="8">Hyccin</fullName>
    </submittedName>
</protein>
<feature type="region of interest" description="Disordered" evidence="7">
    <location>
        <begin position="446"/>
        <end position="465"/>
    </location>
</feature>
<evidence type="ECO:0000256" key="3">
    <source>
        <dbReference type="ARBA" id="ARBA00022475"/>
    </source>
</evidence>
<dbReference type="PANTHER" id="PTHR31220:SF1">
    <property type="entry name" value="GH21176P"/>
    <property type="match status" value="1"/>
</dbReference>
<feature type="compositionally biased region" description="Basic and acidic residues" evidence="7">
    <location>
        <begin position="454"/>
        <end position="465"/>
    </location>
</feature>
<keyword evidence="4" id="KW-0963">Cytoplasm</keyword>
<dbReference type="InterPro" id="IPR018619">
    <property type="entry name" value="Hyccin"/>
</dbReference>
<gene>
    <name evidence="8" type="ORF">Fcan01_22544</name>
</gene>
<evidence type="ECO:0000256" key="2">
    <source>
        <dbReference type="ARBA" id="ARBA00004514"/>
    </source>
</evidence>
<dbReference type="PANTHER" id="PTHR31220">
    <property type="entry name" value="HYCCIN RELATED"/>
    <property type="match status" value="1"/>
</dbReference>
<reference evidence="8 9" key="1">
    <citation type="submission" date="2015-12" db="EMBL/GenBank/DDBJ databases">
        <title>The genome of Folsomia candida.</title>
        <authorList>
            <person name="Faddeeva A."/>
            <person name="Derks M.F."/>
            <person name="Anvar Y."/>
            <person name="Smit S."/>
            <person name="Van Straalen N."/>
            <person name="Roelofs D."/>
        </authorList>
    </citation>
    <scope>NUCLEOTIDE SEQUENCE [LARGE SCALE GENOMIC DNA]</scope>
    <source>
        <strain evidence="8 9">VU population</strain>
        <tissue evidence="8">Whole body</tissue>
    </source>
</reference>
<dbReference type="Proteomes" id="UP000198287">
    <property type="component" value="Unassembled WGS sequence"/>
</dbReference>
<comment type="caution">
    <text evidence="8">The sequence shown here is derived from an EMBL/GenBank/DDBJ whole genome shotgun (WGS) entry which is preliminary data.</text>
</comment>
<dbReference type="GO" id="GO:0005886">
    <property type="term" value="C:plasma membrane"/>
    <property type="evidence" value="ECO:0007669"/>
    <property type="project" value="UniProtKB-SubCell"/>
</dbReference>
<dbReference type="OrthoDB" id="18937at2759"/>
<evidence type="ECO:0000256" key="5">
    <source>
        <dbReference type="ARBA" id="ARBA00023136"/>
    </source>
</evidence>
<name>A0A226DCZ8_FOLCA</name>
<evidence type="ECO:0000256" key="4">
    <source>
        <dbReference type="ARBA" id="ARBA00022490"/>
    </source>
</evidence>
<dbReference type="GO" id="GO:0046854">
    <property type="term" value="P:phosphatidylinositol phosphate biosynthetic process"/>
    <property type="evidence" value="ECO:0007669"/>
    <property type="project" value="TreeGrafter"/>
</dbReference>
<evidence type="ECO:0000256" key="6">
    <source>
        <dbReference type="ARBA" id="ARBA00034482"/>
    </source>
</evidence>
<dbReference type="AlphaFoldDB" id="A0A226DCZ8"/>
<organism evidence="8 9">
    <name type="scientific">Folsomia candida</name>
    <name type="common">Springtail</name>
    <dbReference type="NCBI Taxonomy" id="158441"/>
    <lineage>
        <taxon>Eukaryota</taxon>
        <taxon>Metazoa</taxon>
        <taxon>Ecdysozoa</taxon>
        <taxon>Arthropoda</taxon>
        <taxon>Hexapoda</taxon>
        <taxon>Collembola</taxon>
        <taxon>Entomobryomorpha</taxon>
        <taxon>Isotomoidea</taxon>
        <taxon>Isotomidae</taxon>
        <taxon>Proisotominae</taxon>
        <taxon>Folsomia</taxon>
    </lineage>
</organism>
<evidence type="ECO:0000313" key="8">
    <source>
        <dbReference type="EMBL" id="OXA42818.1"/>
    </source>
</evidence>
<accession>A0A226DCZ8</accession>
<keyword evidence="5" id="KW-0472">Membrane</keyword>
<evidence type="ECO:0000313" key="9">
    <source>
        <dbReference type="Proteomes" id="UP000198287"/>
    </source>
</evidence>
<evidence type="ECO:0000256" key="1">
    <source>
        <dbReference type="ARBA" id="ARBA00004236"/>
    </source>
</evidence>
<keyword evidence="3" id="KW-1003">Cell membrane</keyword>
<dbReference type="GO" id="GO:0005829">
    <property type="term" value="C:cytosol"/>
    <property type="evidence" value="ECO:0007669"/>
    <property type="project" value="UniProtKB-SubCell"/>
</dbReference>
<feature type="region of interest" description="Disordered" evidence="7">
    <location>
        <begin position="398"/>
        <end position="417"/>
    </location>
</feature>
<proteinExistence type="inferred from homology"/>
<dbReference type="GO" id="GO:0072659">
    <property type="term" value="P:protein localization to plasma membrane"/>
    <property type="evidence" value="ECO:0007669"/>
    <property type="project" value="TreeGrafter"/>
</dbReference>